<evidence type="ECO:0000256" key="2">
    <source>
        <dbReference type="ARBA" id="ARBA00009969"/>
    </source>
</evidence>
<dbReference type="AlphaFoldDB" id="A0AAX4H607"/>
<keyword evidence="5" id="KW-0813">Transport</keyword>
<keyword evidence="5" id="KW-0445">Lipid transport</keyword>
<comment type="similarity">
    <text evidence="2">Belongs to the lipid-translocating exporter (LTE) (TC 9.A.26.1) family.</text>
</comment>
<reference evidence="10 11" key="1">
    <citation type="submission" date="2023-10" db="EMBL/GenBank/DDBJ databases">
        <title>Draft Genome Sequence of Candida saopaulonensis from a very Premature Infant with Sepsis.</title>
        <authorList>
            <person name="Ning Y."/>
            <person name="Dai R."/>
            <person name="Xiao M."/>
            <person name="Xu Y."/>
            <person name="Yan Q."/>
            <person name="Zhang L."/>
        </authorList>
    </citation>
    <scope>NUCLEOTIDE SEQUENCE [LARGE SCALE GENOMIC DNA]</scope>
    <source>
        <strain evidence="10 11">19XY460</strain>
    </source>
</reference>
<evidence type="ECO:0000256" key="9">
    <source>
        <dbReference type="SAM" id="Phobius"/>
    </source>
</evidence>
<keyword evidence="11" id="KW-1185">Reference proteome</keyword>
<evidence type="ECO:0000256" key="6">
    <source>
        <dbReference type="ARBA" id="ARBA00023136"/>
    </source>
</evidence>
<dbReference type="KEGG" id="asau:88172331"/>
<evidence type="ECO:0000256" key="5">
    <source>
        <dbReference type="ARBA" id="ARBA00023055"/>
    </source>
</evidence>
<feature type="transmembrane region" description="Helical" evidence="9">
    <location>
        <begin position="145"/>
        <end position="166"/>
    </location>
</feature>
<feature type="transmembrane region" description="Helical" evidence="9">
    <location>
        <begin position="113"/>
        <end position="133"/>
    </location>
</feature>
<feature type="transmembrane region" description="Helical" evidence="9">
    <location>
        <begin position="255"/>
        <end position="280"/>
    </location>
</feature>
<dbReference type="GeneID" id="88172331"/>
<proteinExistence type="inferred from homology"/>
<sequence length="456" mass="51458">MNPLELQWTPSSGYPTATSMVSTLLSINPTAVPALTESMVHAAESLATATLRNDLILLSRVIRGAKASLTAISAQQVIATATESAQQAEATLALLQASYNLQRLALEENFYKYYMNLGANVFFFVVFALLLFFNVGMLYKSRHHWYNISFICGYILEFLGFLGRILSTTNYTNMNYYLLQYAPLTISPAFFMAGIYFIFAQNVIMYGKQYTILPPIWYSYFFIASDAICLIVQGVGGGMASEASKTSTDPAPGTWTMFAGVLAQTVAMSVFVIFWFNFLWRLYFHHTNPNSTNKLAKKGLLNYFRLLLHLPSTRAYKAEELEPFYDPEYHHIRQRKLVPYFPLAITIAVAAIYIRCIYRVVELKEGFDGYLITHEVFIMVLDAALIFIAGAVFVPFHPVFVFGPKNIFNVARVRGKHNADQENKRGDESLDTLMDEVPPSNVDLTYDRIPAAKERA</sequence>
<keyword evidence="6 9" id="KW-0472">Membrane</keyword>
<dbReference type="EMBL" id="CP138895">
    <property type="protein sequence ID" value="WPK24011.1"/>
    <property type="molecule type" value="Genomic_DNA"/>
</dbReference>
<dbReference type="PANTHER" id="PTHR31465:SF9">
    <property type="entry name" value="SPHINGOID LONG-CHAIN BASE TRANSPORTER RSB1"/>
    <property type="match status" value="1"/>
</dbReference>
<keyword evidence="4 9" id="KW-1133">Transmembrane helix</keyword>
<organism evidence="10 11">
    <name type="scientific">Australozyma saopauloensis</name>
    <dbReference type="NCBI Taxonomy" id="291208"/>
    <lineage>
        <taxon>Eukaryota</taxon>
        <taxon>Fungi</taxon>
        <taxon>Dikarya</taxon>
        <taxon>Ascomycota</taxon>
        <taxon>Saccharomycotina</taxon>
        <taxon>Pichiomycetes</taxon>
        <taxon>Metschnikowiaceae</taxon>
        <taxon>Australozyma</taxon>
    </lineage>
</organism>
<feature type="transmembrane region" description="Helical" evidence="9">
    <location>
        <begin position="186"/>
        <end position="204"/>
    </location>
</feature>
<dbReference type="PANTHER" id="PTHR31465">
    <property type="entry name" value="PROTEIN RTA1-RELATED"/>
    <property type="match status" value="1"/>
</dbReference>
<dbReference type="Pfam" id="PF04479">
    <property type="entry name" value="RTA1"/>
    <property type="match status" value="1"/>
</dbReference>
<feature type="transmembrane region" description="Helical" evidence="9">
    <location>
        <begin position="340"/>
        <end position="361"/>
    </location>
</feature>
<evidence type="ECO:0000313" key="10">
    <source>
        <dbReference type="EMBL" id="WPK24011.1"/>
    </source>
</evidence>
<evidence type="ECO:0000256" key="7">
    <source>
        <dbReference type="ARBA" id="ARBA00037472"/>
    </source>
</evidence>
<evidence type="ECO:0000256" key="3">
    <source>
        <dbReference type="ARBA" id="ARBA00022692"/>
    </source>
</evidence>
<dbReference type="GO" id="GO:0000324">
    <property type="term" value="C:fungal-type vacuole"/>
    <property type="evidence" value="ECO:0007669"/>
    <property type="project" value="TreeGrafter"/>
</dbReference>
<evidence type="ECO:0000256" key="4">
    <source>
        <dbReference type="ARBA" id="ARBA00022989"/>
    </source>
</evidence>
<comment type="subcellular location">
    <subcellularLocation>
        <location evidence="1">Cell membrane</location>
        <topology evidence="1">Multi-pass membrane protein</topology>
    </subcellularLocation>
</comment>
<accession>A0AAX4H607</accession>
<dbReference type="GO" id="GO:0005886">
    <property type="term" value="C:plasma membrane"/>
    <property type="evidence" value="ECO:0007669"/>
    <property type="project" value="UniProtKB-SubCell"/>
</dbReference>
<name>A0AAX4H607_9ASCO</name>
<gene>
    <name evidence="10" type="ORF">PUMCH_001265</name>
</gene>
<evidence type="ECO:0000313" key="11">
    <source>
        <dbReference type="Proteomes" id="UP001338582"/>
    </source>
</evidence>
<comment type="function">
    <text evidence="7">Catalyzes the ATP-dependent translocation of sphingoid long-chain bases (LCBs) from the cytoplasmic site toward the extracytoplasmic side of the membrane (flip-flop). Involved in the establishment of the functional lipid asymmetry of the plasma membrane. Regulates intracellular levels of LCBs, sphingolipid precursors that are growth inhibitory at increased levels.</text>
</comment>
<evidence type="ECO:0000256" key="1">
    <source>
        <dbReference type="ARBA" id="ARBA00004651"/>
    </source>
</evidence>
<protein>
    <recommendedName>
        <fullName evidence="8">Sphingoid long-chain base transporter RSB1</fullName>
    </recommendedName>
</protein>
<keyword evidence="3 9" id="KW-0812">Transmembrane</keyword>
<feature type="transmembrane region" description="Helical" evidence="9">
    <location>
        <begin position="376"/>
        <end position="402"/>
    </location>
</feature>
<feature type="transmembrane region" description="Helical" evidence="9">
    <location>
        <begin position="216"/>
        <end position="235"/>
    </location>
</feature>
<dbReference type="Proteomes" id="UP001338582">
    <property type="component" value="Chromosome 2"/>
</dbReference>
<dbReference type="GO" id="GO:0006869">
    <property type="term" value="P:lipid transport"/>
    <property type="evidence" value="ECO:0007669"/>
    <property type="project" value="UniProtKB-KW"/>
</dbReference>
<evidence type="ECO:0000256" key="8">
    <source>
        <dbReference type="ARBA" id="ARBA00041117"/>
    </source>
</evidence>
<dbReference type="RefSeq" id="XP_062876395.1">
    <property type="nucleotide sequence ID" value="XM_063020325.1"/>
</dbReference>
<dbReference type="InterPro" id="IPR007568">
    <property type="entry name" value="RTA1"/>
</dbReference>